<gene>
    <name evidence="1" type="ORF">FD14_GL000668</name>
</gene>
<accession>A0A0R2FC86</accession>
<proteinExistence type="predicted"/>
<keyword evidence="2" id="KW-1185">Reference proteome</keyword>
<protein>
    <submittedName>
        <fullName evidence="1">Uncharacterized protein</fullName>
    </submittedName>
</protein>
<dbReference type="Proteomes" id="UP000051442">
    <property type="component" value="Unassembled WGS sequence"/>
</dbReference>
<dbReference type="PATRIC" id="fig|1423804.4.peg.716"/>
<name>A0A0R2FC86_9LACO</name>
<evidence type="ECO:0000313" key="1">
    <source>
        <dbReference type="EMBL" id="KRN23909.1"/>
    </source>
</evidence>
<dbReference type="RefSeq" id="WP_225352085.1">
    <property type="nucleotide sequence ID" value="NZ_AYZM01000087.1"/>
</dbReference>
<sequence length="136" mass="15840">MTETNEPTLNLGDEQFNHMMLFLKTPITQKTHLDYRFGDSELRELKSGIWAMPAYLQDDDSFSSFFLFTMIDNDHMVVAFSQGERHDKQLSLSAPMTTGQGLNQLYANQEKRAQRVLKFLNDISRADEAEWRQIED</sequence>
<organism evidence="1 2">
    <name type="scientific">Secundilactobacillus similis DSM 23365 = JCM 2765</name>
    <dbReference type="NCBI Taxonomy" id="1423804"/>
    <lineage>
        <taxon>Bacteria</taxon>
        <taxon>Bacillati</taxon>
        <taxon>Bacillota</taxon>
        <taxon>Bacilli</taxon>
        <taxon>Lactobacillales</taxon>
        <taxon>Lactobacillaceae</taxon>
        <taxon>Secundilactobacillus</taxon>
    </lineage>
</organism>
<reference evidence="1 2" key="1">
    <citation type="journal article" date="2015" name="Genome Announc.">
        <title>Expanding the biotechnology potential of lactobacilli through comparative genomics of 213 strains and associated genera.</title>
        <authorList>
            <person name="Sun Z."/>
            <person name="Harris H.M."/>
            <person name="McCann A."/>
            <person name="Guo C."/>
            <person name="Argimon S."/>
            <person name="Zhang W."/>
            <person name="Yang X."/>
            <person name="Jeffery I.B."/>
            <person name="Cooney J.C."/>
            <person name="Kagawa T.F."/>
            <person name="Liu W."/>
            <person name="Song Y."/>
            <person name="Salvetti E."/>
            <person name="Wrobel A."/>
            <person name="Rasinkangas P."/>
            <person name="Parkhill J."/>
            <person name="Rea M.C."/>
            <person name="O'Sullivan O."/>
            <person name="Ritari J."/>
            <person name="Douillard F.P."/>
            <person name="Paul Ross R."/>
            <person name="Yang R."/>
            <person name="Briner A.E."/>
            <person name="Felis G.E."/>
            <person name="de Vos W.M."/>
            <person name="Barrangou R."/>
            <person name="Klaenhammer T.R."/>
            <person name="Caufield P.W."/>
            <person name="Cui Y."/>
            <person name="Zhang H."/>
            <person name="O'Toole P.W."/>
        </authorList>
    </citation>
    <scope>NUCLEOTIDE SEQUENCE [LARGE SCALE GENOMIC DNA]</scope>
    <source>
        <strain evidence="1 2">DSM 23365</strain>
    </source>
</reference>
<dbReference type="AlphaFoldDB" id="A0A0R2FC86"/>
<dbReference type="EMBL" id="AYZM01000087">
    <property type="protein sequence ID" value="KRN23909.1"/>
    <property type="molecule type" value="Genomic_DNA"/>
</dbReference>
<evidence type="ECO:0000313" key="2">
    <source>
        <dbReference type="Proteomes" id="UP000051442"/>
    </source>
</evidence>
<dbReference type="STRING" id="1423804.FD14_GL000668"/>
<comment type="caution">
    <text evidence="1">The sequence shown here is derived from an EMBL/GenBank/DDBJ whole genome shotgun (WGS) entry which is preliminary data.</text>
</comment>